<dbReference type="HOGENOM" id="CLU_005316_4_3_1"/>
<keyword evidence="8" id="KW-1185">Reference proteome</keyword>
<dbReference type="InParanoid" id="I3EHV9"/>
<dbReference type="VEuPathDB" id="MicrosporidiaDB:NEQG_00625"/>
<evidence type="ECO:0000259" key="6">
    <source>
        <dbReference type="PROSITE" id="PS51686"/>
    </source>
</evidence>
<dbReference type="Pfam" id="PF01189">
    <property type="entry name" value="Methyltr_RsmB-F"/>
    <property type="match status" value="1"/>
</dbReference>
<evidence type="ECO:0000256" key="3">
    <source>
        <dbReference type="ARBA" id="ARBA00022691"/>
    </source>
</evidence>
<dbReference type="GO" id="GO:0001510">
    <property type="term" value="P:RNA methylation"/>
    <property type="evidence" value="ECO:0007669"/>
    <property type="project" value="InterPro"/>
</dbReference>
<reference evidence="7" key="1">
    <citation type="submission" date="2011-01" db="EMBL/GenBank/DDBJ databases">
        <title>The Genome Sequence of Nematocida parisii strain ERTm3.</title>
        <authorList>
            <consortium name="The Broad Institute Genome Sequencing Platform"/>
            <consortium name="The Broad Institute Genome Sequencing Center for Infectious Disease"/>
            <person name="Cuomo C."/>
            <person name="Troemel E."/>
            <person name="Young S.K."/>
            <person name="Zeng Q."/>
            <person name="Gargeya S."/>
            <person name="Fitzgerald M."/>
            <person name="Haas B."/>
            <person name="Abouelleil A."/>
            <person name="Alvarado L."/>
            <person name="Arachchi H.M."/>
            <person name="Berlin A."/>
            <person name="Chapman S.B."/>
            <person name="Gearin G."/>
            <person name="Goldberg J."/>
            <person name="Griggs A."/>
            <person name="Gujja S."/>
            <person name="Hansen M."/>
            <person name="Heiman D."/>
            <person name="Howarth C."/>
            <person name="Larimer J."/>
            <person name="Lui A."/>
            <person name="MacDonald P.J.P."/>
            <person name="McCowen C."/>
            <person name="Montmayeur A."/>
            <person name="Murphy C."/>
            <person name="Neiman D."/>
            <person name="Pearson M."/>
            <person name="Priest M."/>
            <person name="Roberts A."/>
            <person name="Saif S."/>
            <person name="Shea T."/>
            <person name="Sisk P."/>
            <person name="Stolte C."/>
            <person name="Sykes S."/>
            <person name="Wortman J."/>
            <person name="Nusbaum C."/>
            <person name="Birren B."/>
        </authorList>
    </citation>
    <scope>NUCLEOTIDE SEQUENCE</scope>
    <source>
        <strain evidence="7">ERTm3</strain>
    </source>
</reference>
<feature type="domain" description="SAM-dependent MTase RsmB/NOP-type" evidence="6">
    <location>
        <begin position="54"/>
        <end position="356"/>
    </location>
</feature>
<sequence>MEPRESDIAKYKRELEGIERMKNYYSRIFPECDEIIDALKEPLPSTFRVTPGPWSDILQQELKDYKLIKKMPWGDGIYEISGLSRKNLSSRGIRENANGLDEIELQKTHMFLKTHSGTSSITRQEAVSMLPVFALDVKSDSIVLDMCASPGSKSSQILEVLGEDSTLICNDVNSRRVAQLIKQTKRFMHPGLVITCNDATVYPRCGITPNRILCDVPCSGDGTIRKNRHIFQKWGVKEFIGLYTVQKKILKRGIDMLEEGGVLVYSTCSLNPVENEVVLLSVLEERPDVEILPFDVEGLNMREGLSEEKIMAAIEYPELESRIPKCQYREDIKNARRILPMDQNTGGFFIAKILKKRKNGKTSLHTVEPTPEVIESRTGVIRGEKNIDESYFYWLDPERKRAIEEQWGENRLTLVAKTEFFKNVYGITDTSLQVLMHAPQTLRIVFAGCRLFSVFGREDKENIKNNRWRITYEGIKNHTIPKEKIISVSTERLLGILLKRTDEEIQTKYKKGIFVLTAREPIIQVTVPFTFNQNEIEILVEKDQKEALIEALKLIYRSA</sequence>
<feature type="binding site" evidence="5">
    <location>
        <position position="215"/>
    </location>
    <ligand>
        <name>S-adenosyl-L-methionine</name>
        <dbReference type="ChEBI" id="CHEBI:59789"/>
    </ligand>
</feature>
<dbReference type="GO" id="GO:0008173">
    <property type="term" value="F:RNA methyltransferase activity"/>
    <property type="evidence" value="ECO:0007669"/>
    <property type="project" value="InterPro"/>
</dbReference>
<evidence type="ECO:0000256" key="1">
    <source>
        <dbReference type="ARBA" id="ARBA00022603"/>
    </source>
</evidence>
<feature type="active site" description="Nucleophile" evidence="5">
    <location>
        <position position="268"/>
    </location>
</feature>
<accession>I3EHV9</accession>
<dbReference type="PANTHER" id="PTHR22808">
    <property type="entry name" value="NCL1 YEAST -RELATED NOL1/NOP2/FMU SUN DOMAIN-CONTAINING"/>
    <property type="match status" value="1"/>
</dbReference>
<dbReference type="STRING" id="935791.I3EHV9"/>
<comment type="caution">
    <text evidence="5">Lacks conserved residue(s) required for the propagation of feature annotation.</text>
</comment>
<evidence type="ECO:0000313" key="7">
    <source>
        <dbReference type="EMBL" id="EIJ88806.1"/>
    </source>
</evidence>
<gene>
    <name evidence="7" type="ORF">NEQG_00625</name>
</gene>
<protein>
    <recommendedName>
        <fullName evidence="6">SAM-dependent MTase RsmB/NOP-type domain-containing protein</fullName>
    </recommendedName>
</protein>
<dbReference type="InterPro" id="IPR001678">
    <property type="entry name" value="MeTrfase_RsmB-F_NOP2_dom"/>
</dbReference>
<dbReference type="GO" id="GO:0003723">
    <property type="term" value="F:RNA binding"/>
    <property type="evidence" value="ECO:0007669"/>
    <property type="project" value="UniProtKB-UniRule"/>
</dbReference>
<dbReference type="AlphaFoldDB" id="I3EHV9"/>
<feature type="binding site" evidence="5">
    <location>
        <position position="198"/>
    </location>
    <ligand>
        <name>S-adenosyl-L-methionine</name>
        <dbReference type="ChEBI" id="CHEBI:59789"/>
    </ligand>
</feature>
<keyword evidence="3 5" id="KW-0949">S-adenosyl-L-methionine</keyword>
<dbReference type="FunCoup" id="I3EHV9">
    <property type="interactions" value="340"/>
</dbReference>
<dbReference type="OrthoDB" id="6093671at2759"/>
<organism evidence="7 8">
    <name type="scientific">Nematocida parisii (strain ERTm3)</name>
    <name type="common">Nematode killer fungus</name>
    <dbReference type="NCBI Taxonomy" id="935791"/>
    <lineage>
        <taxon>Eukaryota</taxon>
        <taxon>Fungi</taxon>
        <taxon>Fungi incertae sedis</taxon>
        <taxon>Microsporidia</taxon>
        <taxon>Nematocida</taxon>
    </lineage>
</organism>
<dbReference type="Proteomes" id="UP000002872">
    <property type="component" value="Unassembled WGS sequence"/>
</dbReference>
<dbReference type="InterPro" id="IPR029063">
    <property type="entry name" value="SAM-dependent_MTases_sf"/>
</dbReference>
<dbReference type="InterPro" id="IPR023267">
    <property type="entry name" value="RCMT"/>
</dbReference>
<keyword evidence="1 5" id="KW-0489">Methyltransferase</keyword>
<name>I3EHV9_NEMP3</name>
<dbReference type="OMA" id="RILPMDQ"/>
<dbReference type="SUPFAM" id="SSF53335">
    <property type="entry name" value="S-adenosyl-L-methionine-dependent methyltransferases"/>
    <property type="match status" value="1"/>
</dbReference>
<feature type="binding site" evidence="5">
    <location>
        <position position="171"/>
    </location>
    <ligand>
        <name>S-adenosyl-L-methionine</name>
        <dbReference type="ChEBI" id="CHEBI:59789"/>
    </ligand>
</feature>
<dbReference type="EMBL" id="GL870877">
    <property type="protein sequence ID" value="EIJ88806.1"/>
    <property type="molecule type" value="Genomic_DNA"/>
</dbReference>
<comment type="similarity">
    <text evidence="5">Belongs to the class I-like SAM-binding methyltransferase superfamily. RsmB/NOP family.</text>
</comment>
<evidence type="ECO:0000256" key="2">
    <source>
        <dbReference type="ARBA" id="ARBA00022679"/>
    </source>
</evidence>
<dbReference type="PROSITE" id="PS51686">
    <property type="entry name" value="SAM_MT_RSMB_NOP"/>
    <property type="match status" value="1"/>
</dbReference>
<keyword evidence="4 5" id="KW-0694">RNA-binding</keyword>
<dbReference type="Gene3D" id="3.40.50.150">
    <property type="entry name" value="Vaccinia Virus protein VP39"/>
    <property type="match status" value="1"/>
</dbReference>
<dbReference type="PRINTS" id="PR02008">
    <property type="entry name" value="RCMTFAMILY"/>
</dbReference>
<evidence type="ECO:0000313" key="8">
    <source>
        <dbReference type="Proteomes" id="UP000002872"/>
    </source>
</evidence>
<keyword evidence="2 5" id="KW-0808">Transferase</keyword>
<dbReference type="InterPro" id="IPR049560">
    <property type="entry name" value="MeTrfase_RsmB-F_NOP2_cat"/>
</dbReference>
<proteinExistence type="inferred from homology"/>
<evidence type="ECO:0000256" key="4">
    <source>
        <dbReference type="ARBA" id="ARBA00022884"/>
    </source>
</evidence>
<evidence type="ECO:0000256" key="5">
    <source>
        <dbReference type="PROSITE-ProRule" id="PRU01023"/>
    </source>
</evidence>